<comment type="caution">
    <text evidence="2">The sequence shown here is derived from an EMBL/GenBank/DDBJ whole genome shotgun (WGS) entry which is preliminary data.</text>
</comment>
<dbReference type="Pfam" id="PF12514">
    <property type="entry name" value="DUF3718"/>
    <property type="match status" value="1"/>
</dbReference>
<accession>A0A502KYL5</accession>
<dbReference type="InterPro" id="IPR022193">
    <property type="entry name" value="DUF3718"/>
</dbReference>
<gene>
    <name evidence="2" type="ORF">EPA86_09475</name>
</gene>
<proteinExistence type="predicted"/>
<evidence type="ECO:0000313" key="3">
    <source>
        <dbReference type="Proteomes" id="UP000315303"/>
    </source>
</evidence>
<dbReference type="Proteomes" id="UP000315303">
    <property type="component" value="Unassembled WGS sequence"/>
</dbReference>
<dbReference type="EMBL" id="SAWY01000020">
    <property type="protein sequence ID" value="TPH15041.1"/>
    <property type="molecule type" value="Genomic_DNA"/>
</dbReference>
<organism evidence="2 3">
    <name type="scientific">Litorilituus lipolyticus</name>
    <dbReference type="NCBI Taxonomy" id="2491017"/>
    <lineage>
        <taxon>Bacteria</taxon>
        <taxon>Pseudomonadati</taxon>
        <taxon>Pseudomonadota</taxon>
        <taxon>Gammaproteobacteria</taxon>
        <taxon>Alteromonadales</taxon>
        <taxon>Colwelliaceae</taxon>
        <taxon>Litorilituus</taxon>
    </lineage>
</organism>
<protein>
    <submittedName>
        <fullName evidence="2">DUF3718 domain-containing protein</fullName>
    </submittedName>
</protein>
<dbReference type="AlphaFoldDB" id="A0A502KYL5"/>
<name>A0A502KYL5_9GAMM</name>
<evidence type="ECO:0000313" key="2">
    <source>
        <dbReference type="EMBL" id="TPH15041.1"/>
    </source>
</evidence>
<dbReference type="OrthoDB" id="6401678at2"/>
<feature type="signal peptide" evidence="1">
    <location>
        <begin position="1"/>
        <end position="26"/>
    </location>
</feature>
<keyword evidence="3" id="KW-1185">Reference proteome</keyword>
<keyword evidence="1" id="KW-0732">Signal</keyword>
<reference evidence="2 3" key="1">
    <citation type="submission" date="2019-01" db="EMBL/GenBank/DDBJ databases">
        <title>Litorilituus lipolytica sp. nov., isolated from intertidal sand of the Yellow Sea in China.</title>
        <authorList>
            <person name="Liu A."/>
        </authorList>
    </citation>
    <scope>NUCLEOTIDE SEQUENCE [LARGE SCALE GENOMIC DNA]</scope>
    <source>
        <strain evidence="2 3">RZ04</strain>
    </source>
</reference>
<feature type="chain" id="PRO_5021494733" evidence="1">
    <location>
        <begin position="27"/>
        <end position="114"/>
    </location>
</feature>
<dbReference type="RefSeq" id="WP_140603205.1">
    <property type="nucleotide sequence ID" value="NZ_SAWY01000020.1"/>
</dbReference>
<evidence type="ECO:0000256" key="1">
    <source>
        <dbReference type="SAM" id="SignalP"/>
    </source>
</evidence>
<sequence length="114" mass="12260">MNTIKKLLLGLTTSLSLIAISTPSYADMSPHMEQALVSICKAAKSNSVQQLHKATKAYRIQHKTVAAKVVCNGEDIISFAQIHGAHKTALNLEKSIAEVNATEIAANTKLSVQF</sequence>